<dbReference type="AlphaFoldDB" id="A0A3B3CLH9"/>
<dbReference type="PANTHER" id="PTHR10166">
    <property type="entry name" value="VOLTAGE-DEPENDENT CALCIUM CHANNEL SUBUNIT ALPHA-2/DELTA-RELATED"/>
    <property type="match status" value="1"/>
</dbReference>
<dbReference type="Ensembl" id="ENSOMET00000027422.1">
    <property type="protein sequence ID" value="ENSOMEP00000018446.1"/>
    <property type="gene ID" value="ENSOMEG00000020159.1"/>
</dbReference>
<feature type="domain" description="Voltage-dependent calcium channel alpha-2/delta subunit conserved region" evidence="1">
    <location>
        <begin position="123"/>
        <end position="209"/>
    </location>
</feature>
<evidence type="ECO:0000313" key="2">
    <source>
        <dbReference type="Ensembl" id="ENSOMEP00000018446.1"/>
    </source>
</evidence>
<reference evidence="2" key="2">
    <citation type="submission" date="2025-09" db="UniProtKB">
        <authorList>
            <consortium name="Ensembl"/>
        </authorList>
    </citation>
    <scope>IDENTIFICATION</scope>
</reference>
<accession>A0A3B3CLH9</accession>
<evidence type="ECO:0000313" key="3">
    <source>
        <dbReference type="Proteomes" id="UP000261560"/>
    </source>
</evidence>
<name>A0A3B3CLH9_ORYME</name>
<organism evidence="2 3">
    <name type="scientific">Oryzias melastigma</name>
    <name type="common">Marine medaka</name>
    <dbReference type="NCBI Taxonomy" id="30732"/>
    <lineage>
        <taxon>Eukaryota</taxon>
        <taxon>Metazoa</taxon>
        <taxon>Chordata</taxon>
        <taxon>Craniata</taxon>
        <taxon>Vertebrata</taxon>
        <taxon>Euteleostomi</taxon>
        <taxon>Actinopterygii</taxon>
        <taxon>Neopterygii</taxon>
        <taxon>Teleostei</taxon>
        <taxon>Neoteleostei</taxon>
        <taxon>Acanthomorphata</taxon>
        <taxon>Ovalentaria</taxon>
        <taxon>Atherinomorphae</taxon>
        <taxon>Beloniformes</taxon>
        <taxon>Adrianichthyidae</taxon>
        <taxon>Oryziinae</taxon>
        <taxon>Oryzias</taxon>
    </lineage>
</organism>
<dbReference type="GO" id="GO:0005245">
    <property type="term" value="F:voltage-gated calcium channel activity"/>
    <property type="evidence" value="ECO:0007669"/>
    <property type="project" value="TreeGrafter"/>
</dbReference>
<dbReference type="STRING" id="30732.ENSOMEP00000018446"/>
<dbReference type="PaxDb" id="30732-ENSOMEP00000018446"/>
<keyword evidence="3" id="KW-1185">Reference proteome</keyword>
<dbReference type="PANTHER" id="PTHR10166:SF59">
    <property type="entry name" value="VOLTAGE-DEPENDENT CALCIUM CHANNEL SUBUNIT ALPHA-2_DELTA-4"/>
    <property type="match status" value="1"/>
</dbReference>
<dbReference type="GO" id="GO:0005891">
    <property type="term" value="C:voltage-gated calcium channel complex"/>
    <property type="evidence" value="ECO:0007669"/>
    <property type="project" value="TreeGrafter"/>
</dbReference>
<dbReference type="GeneTree" id="ENSGT00940000155997"/>
<dbReference type="InterPro" id="IPR051173">
    <property type="entry name" value="Ca_channel_alpha-2/delta"/>
</dbReference>
<feature type="domain" description="Voltage-dependent calcium channel alpha-2/delta subunit conserved region" evidence="1">
    <location>
        <begin position="41"/>
        <end position="86"/>
    </location>
</feature>
<sequence>IFAVSVAFPTLSTSHKDQKCKHVSVHIFSNLTLLTVVCLFQIGRFFGAIDGSIMASLIKMGMFKKVSLFDYQAMCKNSHHHSSSARPLLTVKMLALTCFLTLCFSAHKQRKVDALQPCDTAYPGFMYDPSIRETNSLIKCGRCQKMFVVQQIPDSNLVLVVTQASCDCSRQYGPIVLDPKEIKYILDLKKTCLMKSQKVRRRPESCHAYHPKVRAGAELLHTVTPLIRSLFADFFQSCDSSGLPKKKL</sequence>
<reference evidence="2" key="1">
    <citation type="submission" date="2025-08" db="UniProtKB">
        <authorList>
            <consortium name="Ensembl"/>
        </authorList>
    </citation>
    <scope>IDENTIFICATION</scope>
</reference>
<proteinExistence type="predicted"/>
<dbReference type="Pfam" id="PF08473">
    <property type="entry name" value="VGCC_alpha2"/>
    <property type="match status" value="2"/>
</dbReference>
<dbReference type="InterPro" id="IPR013680">
    <property type="entry name" value="VDCC_a2/dsu"/>
</dbReference>
<protein>
    <recommendedName>
        <fullName evidence="1">Voltage-dependent calcium channel alpha-2/delta subunit conserved region domain-containing protein</fullName>
    </recommendedName>
</protein>
<evidence type="ECO:0000259" key="1">
    <source>
        <dbReference type="Pfam" id="PF08473"/>
    </source>
</evidence>
<dbReference type="Proteomes" id="UP000261560">
    <property type="component" value="Unplaced"/>
</dbReference>